<keyword evidence="2" id="KW-1185">Reference proteome</keyword>
<name>A0AA86S529_9FABA</name>
<dbReference type="Gramene" id="rna-AYBTSS11_LOCUS6476">
    <property type="protein sequence ID" value="CAJ1933655.1"/>
    <property type="gene ID" value="gene-AYBTSS11_LOCUS6476"/>
</dbReference>
<dbReference type="EMBL" id="OY731399">
    <property type="protein sequence ID" value="CAJ1933655.1"/>
    <property type="molecule type" value="Genomic_DNA"/>
</dbReference>
<reference evidence="1" key="1">
    <citation type="submission" date="2023-10" db="EMBL/GenBank/DDBJ databases">
        <authorList>
            <person name="Domelevo Entfellner J.-B."/>
        </authorList>
    </citation>
    <scope>NUCLEOTIDE SEQUENCE</scope>
</reference>
<evidence type="ECO:0000313" key="2">
    <source>
        <dbReference type="Proteomes" id="UP001189624"/>
    </source>
</evidence>
<sequence>MERVERGVMWRECGAQGKLKNRPRVFWGLCICARTWWEPTPLAILFYVGPHHGNMVPNLDTMVCALRDQCLNNAGLPMWSCLNHDH</sequence>
<gene>
    <name evidence="1" type="ORF">AYBTSS11_LOCUS6476</name>
</gene>
<evidence type="ECO:0000313" key="1">
    <source>
        <dbReference type="EMBL" id="CAJ1933655.1"/>
    </source>
</evidence>
<protein>
    <submittedName>
        <fullName evidence="1">Uncharacterized protein</fullName>
    </submittedName>
</protein>
<accession>A0AA86S529</accession>
<proteinExistence type="predicted"/>
<dbReference type="AlphaFoldDB" id="A0AA86S529"/>
<dbReference type="Proteomes" id="UP001189624">
    <property type="component" value="Chromosome 2"/>
</dbReference>
<organism evidence="1 2">
    <name type="scientific">Sphenostylis stenocarpa</name>
    <dbReference type="NCBI Taxonomy" id="92480"/>
    <lineage>
        <taxon>Eukaryota</taxon>
        <taxon>Viridiplantae</taxon>
        <taxon>Streptophyta</taxon>
        <taxon>Embryophyta</taxon>
        <taxon>Tracheophyta</taxon>
        <taxon>Spermatophyta</taxon>
        <taxon>Magnoliopsida</taxon>
        <taxon>eudicotyledons</taxon>
        <taxon>Gunneridae</taxon>
        <taxon>Pentapetalae</taxon>
        <taxon>rosids</taxon>
        <taxon>fabids</taxon>
        <taxon>Fabales</taxon>
        <taxon>Fabaceae</taxon>
        <taxon>Papilionoideae</taxon>
        <taxon>50 kb inversion clade</taxon>
        <taxon>NPAAA clade</taxon>
        <taxon>indigoferoid/millettioid clade</taxon>
        <taxon>Phaseoleae</taxon>
        <taxon>Sphenostylis</taxon>
    </lineage>
</organism>